<proteinExistence type="predicted"/>
<dbReference type="AlphaFoldDB" id="A0A8S3AHR0"/>
<reference evidence="2" key="1">
    <citation type="submission" date="2021-02" db="EMBL/GenBank/DDBJ databases">
        <authorList>
            <person name="Nowell W R."/>
        </authorList>
    </citation>
    <scope>NUCLEOTIDE SEQUENCE</scope>
</reference>
<organism evidence="2 3">
    <name type="scientific">Rotaria magnacalcarata</name>
    <dbReference type="NCBI Taxonomy" id="392030"/>
    <lineage>
        <taxon>Eukaryota</taxon>
        <taxon>Metazoa</taxon>
        <taxon>Spiralia</taxon>
        <taxon>Gnathifera</taxon>
        <taxon>Rotifera</taxon>
        <taxon>Eurotatoria</taxon>
        <taxon>Bdelloidea</taxon>
        <taxon>Philodinida</taxon>
        <taxon>Philodinidae</taxon>
        <taxon>Rotaria</taxon>
    </lineage>
</organism>
<accession>A0A8S3AHR0</accession>
<comment type="caution">
    <text evidence="2">The sequence shown here is derived from an EMBL/GenBank/DDBJ whole genome shotgun (WGS) entry which is preliminary data.</text>
</comment>
<evidence type="ECO:0000313" key="2">
    <source>
        <dbReference type="EMBL" id="CAF4731495.1"/>
    </source>
</evidence>
<feature type="non-terminal residue" evidence="2">
    <location>
        <position position="44"/>
    </location>
</feature>
<name>A0A8S3AHR0_9BILA</name>
<dbReference type="EMBL" id="CAJOBI010132505">
    <property type="protein sequence ID" value="CAF4731495.1"/>
    <property type="molecule type" value="Genomic_DNA"/>
</dbReference>
<sequence>MHERLFRHVPIQHGRYARLASYEDGRAWLISNTGADVFWIVDNT</sequence>
<protein>
    <submittedName>
        <fullName evidence="2">Uncharacterized protein</fullName>
    </submittedName>
</protein>
<evidence type="ECO:0000313" key="3">
    <source>
        <dbReference type="Proteomes" id="UP000676336"/>
    </source>
</evidence>
<evidence type="ECO:0000313" key="1">
    <source>
        <dbReference type="EMBL" id="CAF4598194.1"/>
    </source>
</evidence>
<dbReference type="EMBL" id="CAJOBI010103352">
    <property type="protein sequence ID" value="CAF4598194.1"/>
    <property type="molecule type" value="Genomic_DNA"/>
</dbReference>
<dbReference type="Proteomes" id="UP000676336">
    <property type="component" value="Unassembled WGS sequence"/>
</dbReference>
<gene>
    <name evidence="1" type="ORF">SMN809_LOCUS38962</name>
    <name evidence="2" type="ORF">SMN809_LOCUS44288</name>
</gene>